<accession>A0A1H3LAW6</accession>
<dbReference type="InterPro" id="IPR036514">
    <property type="entry name" value="SGNH_hydro_sf"/>
</dbReference>
<dbReference type="Pfam" id="PF13472">
    <property type="entry name" value="Lipase_GDSL_2"/>
    <property type="match status" value="1"/>
</dbReference>
<gene>
    <name evidence="2" type="ORF">SAMN02910414_01965</name>
</gene>
<proteinExistence type="predicted"/>
<organism evidence="2 3">
    <name type="scientific">Lachnobacterium bovis DSM 14045</name>
    <dbReference type="NCBI Taxonomy" id="1122142"/>
    <lineage>
        <taxon>Bacteria</taxon>
        <taxon>Bacillati</taxon>
        <taxon>Bacillota</taxon>
        <taxon>Clostridia</taxon>
        <taxon>Lachnospirales</taxon>
        <taxon>Lachnospiraceae</taxon>
        <taxon>Lachnobacterium</taxon>
    </lineage>
</organism>
<name>A0A1H3LAW6_9FIRM</name>
<dbReference type="STRING" id="1122142.SAMN02910414_01965"/>
<dbReference type="PANTHER" id="PTHR43784:SF2">
    <property type="entry name" value="GDSL-LIKE LIPASE_ACYLHYDROLASE, PUTATIVE (AFU_ORTHOLOGUE AFUA_2G00820)-RELATED"/>
    <property type="match status" value="1"/>
</dbReference>
<keyword evidence="3" id="KW-1185">Reference proteome</keyword>
<dbReference type="EMBL" id="FNPG01000024">
    <property type="protein sequence ID" value="SDY61450.1"/>
    <property type="molecule type" value="Genomic_DNA"/>
</dbReference>
<dbReference type="InterPro" id="IPR053140">
    <property type="entry name" value="GDSL_Rv0518-like"/>
</dbReference>
<dbReference type="RefSeq" id="WP_074718513.1">
    <property type="nucleotide sequence ID" value="NZ_FNPG01000024.1"/>
</dbReference>
<dbReference type="OrthoDB" id="1828825at2"/>
<dbReference type="AlphaFoldDB" id="A0A1H3LAW6"/>
<dbReference type="InterPro" id="IPR013830">
    <property type="entry name" value="SGNH_hydro"/>
</dbReference>
<feature type="domain" description="SGNH hydrolase-type esterase" evidence="1">
    <location>
        <begin position="192"/>
        <end position="384"/>
    </location>
</feature>
<dbReference type="PANTHER" id="PTHR43784">
    <property type="entry name" value="GDSL-LIKE LIPASE/ACYLHYDROLASE, PUTATIVE (AFU_ORTHOLOGUE AFUA_2G00820)-RELATED"/>
    <property type="match status" value="1"/>
</dbReference>
<reference evidence="2 3" key="1">
    <citation type="submission" date="2016-10" db="EMBL/GenBank/DDBJ databases">
        <authorList>
            <person name="de Groot N.N."/>
        </authorList>
    </citation>
    <scope>NUCLEOTIDE SEQUENCE [LARGE SCALE GENOMIC DNA]</scope>
    <source>
        <strain evidence="2 3">DSM 14045</strain>
    </source>
</reference>
<dbReference type="Gene3D" id="3.40.50.1110">
    <property type="entry name" value="SGNH hydrolase"/>
    <property type="match status" value="1"/>
</dbReference>
<evidence type="ECO:0000259" key="1">
    <source>
        <dbReference type="Pfam" id="PF13472"/>
    </source>
</evidence>
<sequence length="396" mass="45151">MQQNSNNHIFTNSVDKSNNLIDKHWASIWGNAVSIGENRPESYGKNITFRYPIYSQFSGEGMKLTFDNYCGTEPITISECSVYVNGEFYDVTFENGSKSVTIPAKKNIVSDPLMCKIEAKSQFDVNFYLKDFTQMRSTVYVSGPLSNSAIYAIGNQTHNRDISIDIKRGTNLYYFLSNISILTDKENRTVLCYGDSITAQDWPDYLQLRCKENNFNNTAVIRRATSGSRILREYSCIRYESYGLKGTNRFAHEVPTEGVDTVIIQQGINDIIHPVGTDVNPYRPMSDLPTVDEMIDGMKYYIDLAKSYNYKVYVGTLLPIENWRTYADFREQMKNELNDWIRKAECFDGCIDFEKAVRDSKNPKAFAEGMDSGDHLHPSGLGYKTMAECVPDIILK</sequence>
<evidence type="ECO:0000313" key="3">
    <source>
        <dbReference type="Proteomes" id="UP000183918"/>
    </source>
</evidence>
<dbReference type="SUPFAM" id="SSF52266">
    <property type="entry name" value="SGNH hydrolase"/>
    <property type="match status" value="1"/>
</dbReference>
<protein>
    <submittedName>
        <fullName evidence="2">Lysophospholipase L1</fullName>
    </submittedName>
</protein>
<dbReference type="Proteomes" id="UP000183918">
    <property type="component" value="Unassembled WGS sequence"/>
</dbReference>
<evidence type="ECO:0000313" key="2">
    <source>
        <dbReference type="EMBL" id="SDY61450.1"/>
    </source>
</evidence>